<evidence type="ECO:0000313" key="1">
    <source>
        <dbReference type="EMBL" id="MBN8249984.1"/>
    </source>
</evidence>
<proteinExistence type="predicted"/>
<protein>
    <submittedName>
        <fullName evidence="1">Uncharacterized protein</fullName>
    </submittedName>
</protein>
<reference evidence="1" key="1">
    <citation type="submission" date="2020-12" db="EMBL/GenBank/DDBJ databases">
        <title>PHA producing bacteria isolated from mangrove.</title>
        <authorList>
            <person name="Zheng W."/>
            <person name="Yu S."/>
            <person name="Huang Y."/>
        </authorList>
    </citation>
    <scope>NUCLEOTIDE SEQUENCE</scope>
    <source>
        <strain evidence="1">GN22-4</strain>
    </source>
</reference>
<gene>
    <name evidence="1" type="ORF">JF537_00165</name>
</gene>
<dbReference type="RefSeq" id="WP_187441580.1">
    <property type="nucleotide sequence ID" value="NZ_JAEMWV010000001.1"/>
</dbReference>
<comment type="caution">
    <text evidence="1">The sequence shown here is derived from an EMBL/GenBank/DDBJ whole genome shotgun (WGS) entry which is preliminary data.</text>
</comment>
<sequence length="58" mass="6606">MNFDIDKLLYNAELTVDLLYIANDLLEEKDFTKEQAAAEIIQLLEKHGLTKLYFTGGA</sequence>
<accession>A0A8I1MC31</accession>
<name>A0A8I1MC31_9BACI</name>
<organism evidence="1 2">
    <name type="scientific">Priestia flexa</name>
    <dbReference type="NCBI Taxonomy" id="86664"/>
    <lineage>
        <taxon>Bacteria</taxon>
        <taxon>Bacillati</taxon>
        <taxon>Bacillota</taxon>
        <taxon>Bacilli</taxon>
        <taxon>Bacillales</taxon>
        <taxon>Bacillaceae</taxon>
        <taxon>Priestia</taxon>
    </lineage>
</organism>
<dbReference type="Proteomes" id="UP000664578">
    <property type="component" value="Unassembled WGS sequence"/>
</dbReference>
<evidence type="ECO:0000313" key="2">
    <source>
        <dbReference type="Proteomes" id="UP000664578"/>
    </source>
</evidence>
<dbReference type="AlphaFoldDB" id="A0A8I1MC31"/>
<dbReference type="EMBL" id="JAEMWV010000001">
    <property type="protein sequence ID" value="MBN8249984.1"/>
    <property type="molecule type" value="Genomic_DNA"/>
</dbReference>